<sequence length="85" mass="10627">MIKIWTDNAWDDYMYWHKQNDKKTIRQINKLIHDIDRHPFEGIGKPEPLKHELRGKWSRRITQEHRLIYNIDKQTIQIYACRYNY</sequence>
<evidence type="ECO:0000256" key="2">
    <source>
        <dbReference type="ARBA" id="ARBA00022649"/>
    </source>
</evidence>
<gene>
    <name evidence="8" type="ORF">IWT140_01587</name>
</gene>
<keyword evidence="4" id="KW-0255">Endonuclease</keyword>
<reference evidence="8 9" key="1">
    <citation type="submission" date="2015-11" db="EMBL/GenBank/DDBJ databases">
        <title>Draft genome sequences of new species of the genus Lactobacillus isolated from orchardgrass silage.</title>
        <authorList>
            <person name="Tohno M."/>
            <person name="Tanizawa Y."/>
            <person name="Arita M."/>
        </authorList>
    </citation>
    <scope>NUCLEOTIDE SEQUENCE [LARGE SCALE GENOMIC DNA]</scope>
    <source>
        <strain evidence="8 9">IWT140</strain>
    </source>
</reference>
<evidence type="ECO:0000256" key="1">
    <source>
        <dbReference type="ARBA" id="ARBA00008172"/>
    </source>
</evidence>
<dbReference type="EMBL" id="BCMH01000011">
    <property type="protein sequence ID" value="GAX03953.1"/>
    <property type="molecule type" value="Genomic_DNA"/>
</dbReference>
<organism evidence="8 9">
    <name type="scientific">Secundilactobacillus pentosiphilus</name>
    <dbReference type="NCBI Taxonomy" id="1714682"/>
    <lineage>
        <taxon>Bacteria</taxon>
        <taxon>Bacillati</taxon>
        <taxon>Bacillota</taxon>
        <taxon>Bacilli</taxon>
        <taxon>Lactobacillales</taxon>
        <taxon>Lactobacillaceae</taxon>
        <taxon>Secundilactobacillus</taxon>
    </lineage>
</organism>
<proteinExistence type="inferred from homology"/>
<dbReference type="Proteomes" id="UP000198430">
    <property type="component" value="Unassembled WGS sequence"/>
</dbReference>
<protein>
    <recommendedName>
        <fullName evidence="7">Endoribonuclease YoeB</fullName>
    </recommendedName>
    <alternativeName>
        <fullName evidence="6">Putative mRNA interferase YoeB</fullName>
    </alternativeName>
</protein>
<comment type="caution">
    <text evidence="8">The sequence shown here is derived from an EMBL/GenBank/DDBJ whole genome shotgun (WGS) entry which is preliminary data.</text>
</comment>
<evidence type="ECO:0000256" key="6">
    <source>
        <dbReference type="ARBA" id="ARBA00030388"/>
    </source>
</evidence>
<dbReference type="Pfam" id="PF06769">
    <property type="entry name" value="YoeB_toxin"/>
    <property type="match status" value="1"/>
</dbReference>
<dbReference type="RefSeq" id="WP_089088917.1">
    <property type="nucleotide sequence ID" value="NZ_BCMH01000011.1"/>
</dbReference>
<comment type="similarity">
    <text evidence="1">Belongs to the YoeB family.</text>
</comment>
<dbReference type="GO" id="GO:0004519">
    <property type="term" value="F:endonuclease activity"/>
    <property type="evidence" value="ECO:0007669"/>
    <property type="project" value="UniProtKB-KW"/>
</dbReference>
<dbReference type="GO" id="GO:0006401">
    <property type="term" value="P:RNA catabolic process"/>
    <property type="evidence" value="ECO:0007669"/>
    <property type="project" value="InterPro"/>
</dbReference>
<evidence type="ECO:0000313" key="9">
    <source>
        <dbReference type="Proteomes" id="UP000198430"/>
    </source>
</evidence>
<keyword evidence="9" id="KW-1185">Reference proteome</keyword>
<evidence type="ECO:0000256" key="5">
    <source>
        <dbReference type="ARBA" id="ARBA00022801"/>
    </source>
</evidence>
<dbReference type="InterPro" id="IPR009614">
    <property type="entry name" value="YoeB_toxin"/>
</dbReference>
<dbReference type="NCBIfam" id="TIGR02116">
    <property type="entry name" value="toxin_Txe_YoeB"/>
    <property type="match status" value="1"/>
</dbReference>
<keyword evidence="2" id="KW-1277">Toxin-antitoxin system</keyword>
<name>A0A1Z5IQB9_9LACO</name>
<evidence type="ECO:0000256" key="4">
    <source>
        <dbReference type="ARBA" id="ARBA00022759"/>
    </source>
</evidence>
<keyword evidence="3" id="KW-0540">Nuclease</keyword>
<dbReference type="Gene3D" id="3.30.2310.20">
    <property type="entry name" value="RelE-like"/>
    <property type="match status" value="1"/>
</dbReference>
<dbReference type="PANTHER" id="PTHR38039">
    <property type="entry name" value="TOXIN YOEB"/>
    <property type="match status" value="1"/>
</dbReference>
<keyword evidence="5" id="KW-0378">Hydrolase</keyword>
<dbReference type="GO" id="GO:0016787">
    <property type="term" value="F:hydrolase activity"/>
    <property type="evidence" value="ECO:0007669"/>
    <property type="project" value="UniProtKB-KW"/>
</dbReference>
<dbReference type="PANTHER" id="PTHR38039:SF1">
    <property type="entry name" value="TOXIN YOEB"/>
    <property type="match status" value="1"/>
</dbReference>
<evidence type="ECO:0000313" key="8">
    <source>
        <dbReference type="EMBL" id="GAX03953.1"/>
    </source>
</evidence>
<dbReference type="SUPFAM" id="SSF143011">
    <property type="entry name" value="RelE-like"/>
    <property type="match status" value="1"/>
</dbReference>
<dbReference type="InterPro" id="IPR035093">
    <property type="entry name" value="RelE/ParE_toxin_dom_sf"/>
</dbReference>
<evidence type="ECO:0000256" key="3">
    <source>
        <dbReference type="ARBA" id="ARBA00022722"/>
    </source>
</evidence>
<evidence type="ECO:0000256" key="7">
    <source>
        <dbReference type="ARBA" id="ARBA00050056"/>
    </source>
</evidence>
<accession>A0A1Z5IQB9</accession>
<dbReference type="AlphaFoldDB" id="A0A1Z5IQB9"/>
<dbReference type="GO" id="GO:0045892">
    <property type="term" value="P:negative regulation of DNA-templated transcription"/>
    <property type="evidence" value="ECO:0007669"/>
    <property type="project" value="TreeGrafter"/>
</dbReference>